<comment type="caution">
    <text evidence="1">The sequence shown here is derived from an EMBL/GenBank/DDBJ whole genome shotgun (WGS) entry which is preliminary data.</text>
</comment>
<evidence type="ECO:0000313" key="2">
    <source>
        <dbReference type="Proteomes" id="UP000265520"/>
    </source>
</evidence>
<accession>A0A392LXN3</accession>
<dbReference type="EMBL" id="LXQA010000294">
    <property type="protein sequence ID" value="MCH79696.1"/>
    <property type="molecule type" value="Genomic_DNA"/>
</dbReference>
<dbReference type="AlphaFoldDB" id="A0A392LXN3"/>
<organism evidence="1 2">
    <name type="scientific">Trifolium medium</name>
    <dbReference type="NCBI Taxonomy" id="97028"/>
    <lineage>
        <taxon>Eukaryota</taxon>
        <taxon>Viridiplantae</taxon>
        <taxon>Streptophyta</taxon>
        <taxon>Embryophyta</taxon>
        <taxon>Tracheophyta</taxon>
        <taxon>Spermatophyta</taxon>
        <taxon>Magnoliopsida</taxon>
        <taxon>eudicotyledons</taxon>
        <taxon>Gunneridae</taxon>
        <taxon>Pentapetalae</taxon>
        <taxon>rosids</taxon>
        <taxon>fabids</taxon>
        <taxon>Fabales</taxon>
        <taxon>Fabaceae</taxon>
        <taxon>Papilionoideae</taxon>
        <taxon>50 kb inversion clade</taxon>
        <taxon>NPAAA clade</taxon>
        <taxon>Hologalegina</taxon>
        <taxon>IRL clade</taxon>
        <taxon>Trifolieae</taxon>
        <taxon>Trifolium</taxon>
    </lineage>
</organism>
<protein>
    <submittedName>
        <fullName evidence="1">Putative ribonuclease H protein</fullName>
    </submittedName>
</protein>
<proteinExistence type="predicted"/>
<reference evidence="1 2" key="1">
    <citation type="journal article" date="2018" name="Front. Plant Sci.">
        <title>Red Clover (Trifolium pratense) and Zigzag Clover (T. medium) - A Picture of Genomic Similarities and Differences.</title>
        <authorList>
            <person name="Dluhosova J."/>
            <person name="Istvanek J."/>
            <person name="Nedelnik J."/>
            <person name="Repkova J."/>
        </authorList>
    </citation>
    <scope>NUCLEOTIDE SEQUENCE [LARGE SCALE GENOMIC DNA]</scope>
    <source>
        <strain evidence="2">cv. 10/8</strain>
        <tissue evidence="1">Leaf</tissue>
    </source>
</reference>
<evidence type="ECO:0000313" key="1">
    <source>
        <dbReference type="EMBL" id="MCH79696.1"/>
    </source>
</evidence>
<dbReference type="Proteomes" id="UP000265520">
    <property type="component" value="Unassembled WGS sequence"/>
</dbReference>
<name>A0A392LXN3_9FABA</name>
<sequence length="133" mass="15070">MACRSIWSWQNKEEHEENFIRPHNQASVVKRNLRIYSAVVSTTTTQRATSQNVALINWCPPSVGWVRLDTNGSCRDGGFIGCTWWYNKGAYARGMNFQAIELHIDSLIVVKAITSHGHGSPRGKNLVMKIKRL</sequence>
<keyword evidence="2" id="KW-1185">Reference proteome</keyword>
<gene>
    <name evidence="1" type="ORF">A2U01_0000450</name>
</gene>